<dbReference type="STRING" id="767769.A0A1L9V0L8"/>
<dbReference type="InterPro" id="IPR011701">
    <property type="entry name" value="MFS"/>
</dbReference>
<evidence type="ECO:0000256" key="3">
    <source>
        <dbReference type="SAM" id="Phobius"/>
    </source>
</evidence>
<feature type="transmembrane region" description="Helical" evidence="3">
    <location>
        <begin position="170"/>
        <end position="190"/>
    </location>
</feature>
<reference evidence="6" key="1">
    <citation type="journal article" date="2017" name="Genome Biol.">
        <title>Comparative genomics reveals high biological diversity and specific adaptations in the industrially and medically important fungal genus Aspergillus.</title>
        <authorList>
            <person name="de Vries R.P."/>
            <person name="Riley R."/>
            <person name="Wiebenga A."/>
            <person name="Aguilar-Osorio G."/>
            <person name="Amillis S."/>
            <person name="Uchima C.A."/>
            <person name="Anderluh G."/>
            <person name="Asadollahi M."/>
            <person name="Askin M."/>
            <person name="Barry K."/>
            <person name="Battaglia E."/>
            <person name="Bayram O."/>
            <person name="Benocci T."/>
            <person name="Braus-Stromeyer S.A."/>
            <person name="Caldana C."/>
            <person name="Canovas D."/>
            <person name="Cerqueira G.C."/>
            <person name="Chen F."/>
            <person name="Chen W."/>
            <person name="Choi C."/>
            <person name="Clum A."/>
            <person name="Dos Santos R.A."/>
            <person name="Damasio A.R."/>
            <person name="Diallinas G."/>
            <person name="Emri T."/>
            <person name="Fekete E."/>
            <person name="Flipphi M."/>
            <person name="Freyberg S."/>
            <person name="Gallo A."/>
            <person name="Gournas C."/>
            <person name="Habgood R."/>
            <person name="Hainaut M."/>
            <person name="Harispe M.L."/>
            <person name="Henrissat B."/>
            <person name="Hilden K.S."/>
            <person name="Hope R."/>
            <person name="Hossain A."/>
            <person name="Karabika E."/>
            <person name="Karaffa L."/>
            <person name="Karanyi Z."/>
            <person name="Krasevec N."/>
            <person name="Kuo A."/>
            <person name="Kusch H."/>
            <person name="LaButti K."/>
            <person name="Lagendijk E.L."/>
            <person name="Lapidus A."/>
            <person name="Levasseur A."/>
            <person name="Lindquist E."/>
            <person name="Lipzen A."/>
            <person name="Logrieco A.F."/>
            <person name="MacCabe A."/>
            <person name="Maekelae M.R."/>
            <person name="Malavazi I."/>
            <person name="Melin P."/>
            <person name="Meyer V."/>
            <person name="Mielnichuk N."/>
            <person name="Miskei M."/>
            <person name="Molnar A.P."/>
            <person name="Mule G."/>
            <person name="Ngan C.Y."/>
            <person name="Orejas M."/>
            <person name="Orosz E."/>
            <person name="Ouedraogo J.P."/>
            <person name="Overkamp K.M."/>
            <person name="Park H.-S."/>
            <person name="Perrone G."/>
            <person name="Piumi F."/>
            <person name="Punt P.J."/>
            <person name="Ram A.F."/>
            <person name="Ramon A."/>
            <person name="Rauscher S."/>
            <person name="Record E."/>
            <person name="Riano-Pachon D.M."/>
            <person name="Robert V."/>
            <person name="Roehrig J."/>
            <person name="Ruller R."/>
            <person name="Salamov A."/>
            <person name="Salih N.S."/>
            <person name="Samson R.A."/>
            <person name="Sandor E."/>
            <person name="Sanguinetti M."/>
            <person name="Schuetze T."/>
            <person name="Sepcic K."/>
            <person name="Shelest E."/>
            <person name="Sherlock G."/>
            <person name="Sophianopoulou V."/>
            <person name="Squina F.M."/>
            <person name="Sun H."/>
            <person name="Susca A."/>
            <person name="Todd R.B."/>
            <person name="Tsang A."/>
            <person name="Unkles S.E."/>
            <person name="van de Wiele N."/>
            <person name="van Rossen-Uffink D."/>
            <person name="Oliveira J.V."/>
            <person name="Vesth T.C."/>
            <person name="Visser J."/>
            <person name="Yu J.-H."/>
            <person name="Zhou M."/>
            <person name="Andersen M.R."/>
            <person name="Archer D.B."/>
            <person name="Baker S.E."/>
            <person name="Benoit I."/>
            <person name="Brakhage A.A."/>
            <person name="Braus G.H."/>
            <person name="Fischer R."/>
            <person name="Frisvad J.C."/>
            <person name="Goldman G.H."/>
            <person name="Houbraken J."/>
            <person name="Oakley B."/>
            <person name="Pocsi I."/>
            <person name="Scazzocchio C."/>
            <person name="Seiboth B."/>
            <person name="vanKuyk P.A."/>
            <person name="Wortman J."/>
            <person name="Dyer P.S."/>
            <person name="Grigoriev I.V."/>
        </authorList>
    </citation>
    <scope>NUCLEOTIDE SEQUENCE [LARGE SCALE GENOMIC DNA]</scope>
    <source>
        <strain evidence="6">CBS 101740 / IMI 381727 / IBT 21946</strain>
    </source>
</reference>
<sequence>MSHDQRSPSEEVSMTALSKPASELTIVGDGHHSLPAKDTSTRAWLVVVGGLLIYFPTFGFLNAFGTFQTFYLQDLLAGTSSSKIAWIGSLQIFLLFIGGLVVGPLYDKVGATKLLVPGSVVYVVALMLTSVCKKYYQLILAQGILFGCANALLFYPTIAAINQWFDRRRGIALGLAVSGSSLGGIFWTEIIQLMLDHIGFGWTVRACGFISLAFLIPSCVLIITRPPEPGESKDMQLDFKAIFTDAKYLLFSVGMLLVLWGMFIPFFYLPSYGETYGMTVTGANNLLAYMNAGSFVGRVLTGLMADRMGRFNVISLAALSCGILLFCLHKITTSGAIIAFSTLYGICSGGLISLQSACIGQITPDHSIIGVKIGLMMGFCSVGGLTGSPIAGALLSADHQKWYGFIDFCGSILMGGAVVTILSRYVAAPREWKF</sequence>
<feature type="transmembrane region" description="Helical" evidence="3">
    <location>
        <begin position="43"/>
        <end position="64"/>
    </location>
</feature>
<dbReference type="VEuPathDB" id="FungiDB:ASPBRDRAFT_50336"/>
<dbReference type="PROSITE" id="PS50850">
    <property type="entry name" value="MFS"/>
    <property type="match status" value="1"/>
</dbReference>
<dbReference type="Pfam" id="PF07690">
    <property type="entry name" value="MFS_1"/>
    <property type="match status" value="1"/>
</dbReference>
<feature type="transmembrane region" description="Helical" evidence="3">
    <location>
        <begin position="337"/>
        <end position="354"/>
    </location>
</feature>
<feature type="transmembrane region" description="Helical" evidence="3">
    <location>
        <begin position="288"/>
        <end position="305"/>
    </location>
</feature>
<dbReference type="GO" id="GO:0022857">
    <property type="term" value="F:transmembrane transporter activity"/>
    <property type="evidence" value="ECO:0007669"/>
    <property type="project" value="InterPro"/>
</dbReference>
<dbReference type="PANTHER" id="PTHR11360:SF177">
    <property type="entry name" value="RIBOFLAVIN TRANSPORTER MCH5"/>
    <property type="match status" value="1"/>
</dbReference>
<evidence type="ECO:0000313" key="5">
    <source>
        <dbReference type="EMBL" id="OJJ77456.1"/>
    </source>
</evidence>
<dbReference type="InterPro" id="IPR050327">
    <property type="entry name" value="Proton-linked_MCT"/>
</dbReference>
<gene>
    <name evidence="5" type="ORF">ASPBRDRAFT_50336</name>
</gene>
<dbReference type="OrthoDB" id="6499973at2759"/>
<feature type="transmembrane region" description="Helical" evidence="3">
    <location>
        <begin position="402"/>
        <end position="427"/>
    </location>
</feature>
<dbReference type="Proteomes" id="UP000184499">
    <property type="component" value="Unassembled WGS sequence"/>
</dbReference>
<comment type="similarity">
    <text evidence="2">Belongs to the major facilitator superfamily. Monocarboxylate porter (TC 2.A.1.13) family.</text>
</comment>
<feature type="transmembrane region" description="Helical" evidence="3">
    <location>
        <begin position="137"/>
        <end position="158"/>
    </location>
</feature>
<keyword evidence="3" id="KW-0472">Membrane</keyword>
<evidence type="ECO:0000256" key="2">
    <source>
        <dbReference type="ARBA" id="ARBA00006727"/>
    </source>
</evidence>
<keyword evidence="3" id="KW-0812">Transmembrane</keyword>
<accession>A0A1L9V0L8</accession>
<evidence type="ECO:0000313" key="6">
    <source>
        <dbReference type="Proteomes" id="UP000184499"/>
    </source>
</evidence>
<dbReference type="EMBL" id="KV878679">
    <property type="protein sequence ID" value="OJJ77456.1"/>
    <property type="molecule type" value="Genomic_DNA"/>
</dbReference>
<keyword evidence="3" id="KW-1133">Transmembrane helix</keyword>
<dbReference type="AlphaFoldDB" id="A0A1L9V0L8"/>
<comment type="subcellular location">
    <subcellularLocation>
        <location evidence="1">Membrane</location>
        <topology evidence="1">Multi-pass membrane protein</topology>
    </subcellularLocation>
</comment>
<feature type="domain" description="Major facilitator superfamily (MFS) profile" evidence="4">
    <location>
        <begin position="43"/>
        <end position="427"/>
    </location>
</feature>
<name>A0A1L9V0L8_ASPBC</name>
<dbReference type="SUPFAM" id="SSF103473">
    <property type="entry name" value="MFS general substrate transporter"/>
    <property type="match status" value="1"/>
</dbReference>
<protein>
    <recommendedName>
        <fullName evidence="4">Major facilitator superfamily (MFS) profile domain-containing protein</fullName>
    </recommendedName>
</protein>
<dbReference type="InterPro" id="IPR036259">
    <property type="entry name" value="MFS_trans_sf"/>
</dbReference>
<keyword evidence="6" id="KW-1185">Reference proteome</keyword>
<dbReference type="CDD" id="cd17352">
    <property type="entry name" value="MFS_MCT_SLC16"/>
    <property type="match status" value="1"/>
</dbReference>
<dbReference type="OMA" id="SACVAQT"/>
<dbReference type="GO" id="GO:0016020">
    <property type="term" value="C:membrane"/>
    <property type="evidence" value="ECO:0007669"/>
    <property type="project" value="UniProtKB-SubCell"/>
</dbReference>
<feature type="transmembrane region" description="Helical" evidence="3">
    <location>
        <begin position="312"/>
        <end position="331"/>
    </location>
</feature>
<feature type="transmembrane region" description="Helical" evidence="3">
    <location>
        <begin position="375"/>
        <end position="396"/>
    </location>
</feature>
<feature type="transmembrane region" description="Helical" evidence="3">
    <location>
        <begin position="202"/>
        <end position="223"/>
    </location>
</feature>
<feature type="transmembrane region" description="Helical" evidence="3">
    <location>
        <begin position="114"/>
        <end position="131"/>
    </location>
</feature>
<dbReference type="PANTHER" id="PTHR11360">
    <property type="entry name" value="MONOCARBOXYLATE TRANSPORTER"/>
    <property type="match status" value="1"/>
</dbReference>
<dbReference type="Gene3D" id="1.20.1250.20">
    <property type="entry name" value="MFS general substrate transporter like domains"/>
    <property type="match status" value="1"/>
</dbReference>
<evidence type="ECO:0000259" key="4">
    <source>
        <dbReference type="PROSITE" id="PS50850"/>
    </source>
</evidence>
<evidence type="ECO:0000256" key="1">
    <source>
        <dbReference type="ARBA" id="ARBA00004141"/>
    </source>
</evidence>
<feature type="transmembrane region" description="Helical" evidence="3">
    <location>
        <begin position="84"/>
        <end position="102"/>
    </location>
</feature>
<dbReference type="InterPro" id="IPR020846">
    <property type="entry name" value="MFS_dom"/>
</dbReference>
<dbReference type="GeneID" id="93579010"/>
<organism evidence="5 6">
    <name type="scientific">Aspergillus brasiliensis (strain CBS 101740 / IMI 381727 / IBT 21946)</name>
    <dbReference type="NCBI Taxonomy" id="767769"/>
    <lineage>
        <taxon>Eukaryota</taxon>
        <taxon>Fungi</taxon>
        <taxon>Dikarya</taxon>
        <taxon>Ascomycota</taxon>
        <taxon>Pezizomycotina</taxon>
        <taxon>Eurotiomycetes</taxon>
        <taxon>Eurotiomycetidae</taxon>
        <taxon>Eurotiales</taxon>
        <taxon>Aspergillaceae</taxon>
        <taxon>Aspergillus</taxon>
        <taxon>Aspergillus subgen. Circumdati</taxon>
    </lineage>
</organism>
<dbReference type="RefSeq" id="XP_067484703.1">
    <property type="nucleotide sequence ID" value="XM_067626522.1"/>
</dbReference>
<proteinExistence type="inferred from homology"/>
<feature type="transmembrane region" description="Helical" evidence="3">
    <location>
        <begin position="248"/>
        <end position="268"/>
    </location>
</feature>